<keyword evidence="3" id="KW-1185">Reference proteome</keyword>
<dbReference type="InterPro" id="IPR000157">
    <property type="entry name" value="TIR_dom"/>
</dbReference>
<proteinExistence type="predicted"/>
<dbReference type="InterPro" id="IPR035897">
    <property type="entry name" value="Toll_tir_struct_dom_sf"/>
</dbReference>
<name>A0ABN6H601_9BACT</name>
<evidence type="ECO:0000313" key="2">
    <source>
        <dbReference type="EMBL" id="BCX49076.1"/>
    </source>
</evidence>
<evidence type="ECO:0000313" key="3">
    <source>
        <dbReference type="Proteomes" id="UP001374893"/>
    </source>
</evidence>
<dbReference type="Proteomes" id="UP001374893">
    <property type="component" value="Chromosome"/>
</dbReference>
<dbReference type="Pfam" id="PF13676">
    <property type="entry name" value="TIR_2"/>
    <property type="match status" value="1"/>
</dbReference>
<dbReference type="SUPFAM" id="SSF52200">
    <property type="entry name" value="Toll/Interleukin receptor TIR domain"/>
    <property type="match status" value="1"/>
</dbReference>
<gene>
    <name evidence="2" type="ORF">HAHE_29840</name>
</gene>
<sequence>MSGLTVDAIVKLLCGASSAKPWMTSRRIAAKLGCPGKGKEVERMLLEHVREAADAGRNPKVRYSSLPSRRTLEVLWGAIRLVGDRELDNITKDDVADESLENCVAPGEADVFFSHSHRDYDDVMRIARMLIDGGISPWLAETHIGRGEHIHDEIIGALDSSQAFLLFLSPNALDSRWTGKEYDHAVSKGIPIFVVVNLDEDGMHRVYRAMLGKEPSGAGFLGKAGHHFEPMISDRNRLVRVFAYTRSDETPAGEIPDQCRIDALPQAIRERQASGDGRGG</sequence>
<reference evidence="2 3" key="1">
    <citation type="submission" date="2021-06" db="EMBL/GenBank/DDBJ databases">
        <title>Complete genome of Haloferula helveola possessing various polysaccharide degrading enzymes.</title>
        <authorList>
            <person name="Takami H."/>
            <person name="Huang C."/>
            <person name="Hamasaki K."/>
        </authorList>
    </citation>
    <scope>NUCLEOTIDE SEQUENCE [LARGE SCALE GENOMIC DNA]</scope>
    <source>
        <strain evidence="2 3">CN-1</strain>
    </source>
</reference>
<organism evidence="2 3">
    <name type="scientific">Haloferula helveola</name>
    <dbReference type="NCBI Taxonomy" id="490095"/>
    <lineage>
        <taxon>Bacteria</taxon>
        <taxon>Pseudomonadati</taxon>
        <taxon>Verrucomicrobiota</taxon>
        <taxon>Verrucomicrobiia</taxon>
        <taxon>Verrucomicrobiales</taxon>
        <taxon>Verrucomicrobiaceae</taxon>
        <taxon>Haloferula</taxon>
    </lineage>
</organism>
<dbReference type="EMBL" id="AP024702">
    <property type="protein sequence ID" value="BCX49076.1"/>
    <property type="molecule type" value="Genomic_DNA"/>
</dbReference>
<dbReference type="PROSITE" id="PS50104">
    <property type="entry name" value="TIR"/>
    <property type="match status" value="1"/>
</dbReference>
<accession>A0ABN6H601</accession>
<protein>
    <recommendedName>
        <fullName evidence="1">TIR domain-containing protein</fullName>
    </recommendedName>
</protein>
<dbReference type="RefSeq" id="WP_338685530.1">
    <property type="nucleotide sequence ID" value="NZ_AP024702.1"/>
</dbReference>
<dbReference type="Gene3D" id="3.40.50.10140">
    <property type="entry name" value="Toll/interleukin-1 receptor homology (TIR) domain"/>
    <property type="match status" value="1"/>
</dbReference>
<feature type="domain" description="TIR" evidence="1">
    <location>
        <begin position="107"/>
        <end position="247"/>
    </location>
</feature>
<evidence type="ECO:0000259" key="1">
    <source>
        <dbReference type="PROSITE" id="PS50104"/>
    </source>
</evidence>